<dbReference type="InterPro" id="IPR022434">
    <property type="entry name" value="ABC_LPXTG_lipo_actinobac"/>
</dbReference>
<dbReference type="InterPro" id="IPR022435">
    <property type="entry name" value="Surface-anchored_actinobac"/>
</dbReference>
<dbReference type="AlphaFoldDB" id="A0A1Q5PKC4"/>
<keyword evidence="3" id="KW-0479">Metal-binding</keyword>
<dbReference type="PANTHER" id="PTHR42953:SF1">
    <property type="entry name" value="METAL-BINDING PROTEIN HI_0362-RELATED"/>
    <property type="match status" value="1"/>
</dbReference>
<keyword evidence="2 5" id="KW-0813">Transport</keyword>
<sequence>MRTSRSLPILLVSIIVIFLALLLIPFSSSESHAKTKPQIVTSTSIIADIAKNIAGDRAKVVALVPPGADPHSYEPTLRDIREVAYADAAFTNYMMLEEHALIKAIDTNLPPGAPNIALAEDAAKYSAEIIPLVEDASLDTVWLGLRVRGEGKAFGANRSSEATITATKITGPGELSGYLTGTFGQPQIYFQSADGVDAKDTATLPLDAHTHMSWAFSKPGIYTVDFAAALHVKPGSGNQNPTTGEAPAGTATVTFVVGTDPAKMPQFKGKTVIDGGHVDITADVDKNRLILFSDPKGGGEYTQKDLDPSQAVIYVPTKALQTIPGDPSFRFLGRPGTEIYLLAQAVLGKHVHGEIDPHLWHDVRNAKAYAKSIRDTLIQVDPAGAATYSANTEKYLQQLDQVDQYVRTQINMIPPGRRTLVTTHDAYGYLAHAYGLKIAGFVTQNPGTEPSVADRVRLARTMRDEGVPAVFLEPYLPSRNTELMQVAQDAGAKVCPIYSDTLDEKVPTYLDLMRFNADSLRRCLGS</sequence>
<evidence type="ECO:0000256" key="5">
    <source>
        <dbReference type="RuleBase" id="RU003512"/>
    </source>
</evidence>
<reference evidence="6 7" key="1">
    <citation type="submission" date="2016-11" db="EMBL/GenBank/DDBJ databases">
        <title>Actinomyces gypaetusis sp. nov. isolated from the vulture Gypaetus barbatus in Qinghai Tibet Plateau China.</title>
        <authorList>
            <person name="Meng X."/>
        </authorList>
    </citation>
    <scope>NUCLEOTIDE SEQUENCE [LARGE SCALE GENOMIC DNA]</scope>
    <source>
        <strain evidence="6 7">VUL4_2</strain>
    </source>
</reference>
<dbReference type="InterPro" id="IPR006127">
    <property type="entry name" value="ZnuA-like"/>
</dbReference>
<comment type="similarity">
    <text evidence="5">Belongs to the bacterial solute-binding protein 9 family.</text>
</comment>
<dbReference type="InterPro" id="IPR006128">
    <property type="entry name" value="Lipoprotein_PsaA-like"/>
</dbReference>
<evidence type="ECO:0000256" key="1">
    <source>
        <dbReference type="ARBA" id="ARBA00004196"/>
    </source>
</evidence>
<dbReference type="InterPro" id="IPR006129">
    <property type="entry name" value="AdhesinB"/>
</dbReference>
<dbReference type="GO" id="GO:0030313">
    <property type="term" value="C:cell envelope"/>
    <property type="evidence" value="ECO:0007669"/>
    <property type="project" value="UniProtKB-SubCell"/>
</dbReference>
<proteinExistence type="inferred from homology"/>
<evidence type="ECO:0000256" key="2">
    <source>
        <dbReference type="ARBA" id="ARBA00022448"/>
    </source>
</evidence>
<evidence type="ECO:0000256" key="3">
    <source>
        <dbReference type="ARBA" id="ARBA00022723"/>
    </source>
</evidence>
<dbReference type="PRINTS" id="PR00691">
    <property type="entry name" value="ADHESINB"/>
</dbReference>
<dbReference type="NCBIfam" id="TIGR03769">
    <property type="entry name" value="P_ac_wall_RPT"/>
    <property type="match status" value="1"/>
</dbReference>
<dbReference type="EMBL" id="MQSV01000005">
    <property type="protein sequence ID" value="OKL46679.1"/>
    <property type="molecule type" value="Genomic_DNA"/>
</dbReference>
<gene>
    <name evidence="6" type="ORF">BSR29_07285</name>
</gene>
<comment type="subcellular location">
    <subcellularLocation>
        <location evidence="1">Cell envelope</location>
    </subcellularLocation>
</comment>
<dbReference type="NCBIfam" id="TIGR03772">
    <property type="entry name" value="anch_rpt_subst"/>
    <property type="match status" value="1"/>
</dbReference>
<dbReference type="NCBIfam" id="NF038134">
    <property type="entry name" value="choice_anch_M"/>
    <property type="match status" value="1"/>
</dbReference>
<dbReference type="InterPro" id="IPR050492">
    <property type="entry name" value="Bact_metal-bind_prot9"/>
</dbReference>
<dbReference type="Pfam" id="PF01297">
    <property type="entry name" value="ZnuA"/>
    <property type="match status" value="2"/>
</dbReference>
<dbReference type="PRINTS" id="PR00690">
    <property type="entry name" value="ADHESNFAMILY"/>
</dbReference>
<comment type="caution">
    <text evidence="6">The sequence shown here is derived from an EMBL/GenBank/DDBJ whole genome shotgun (WGS) entry which is preliminary data.</text>
</comment>
<dbReference type="Proteomes" id="UP000186785">
    <property type="component" value="Unassembled WGS sequence"/>
</dbReference>
<dbReference type="STRING" id="1921764.BSR28_04980"/>
<dbReference type="GO" id="GO:0007155">
    <property type="term" value="P:cell adhesion"/>
    <property type="evidence" value="ECO:0007669"/>
    <property type="project" value="InterPro"/>
</dbReference>
<name>A0A1Q5PKC4_9ACTO</name>
<dbReference type="PANTHER" id="PTHR42953">
    <property type="entry name" value="HIGH-AFFINITY ZINC UPTAKE SYSTEM PROTEIN ZNUA-RELATED"/>
    <property type="match status" value="1"/>
</dbReference>
<evidence type="ECO:0000313" key="7">
    <source>
        <dbReference type="Proteomes" id="UP000186785"/>
    </source>
</evidence>
<dbReference type="GO" id="GO:0046872">
    <property type="term" value="F:metal ion binding"/>
    <property type="evidence" value="ECO:0007669"/>
    <property type="project" value="UniProtKB-KW"/>
</dbReference>
<evidence type="ECO:0000313" key="6">
    <source>
        <dbReference type="EMBL" id="OKL46679.1"/>
    </source>
</evidence>
<keyword evidence="4" id="KW-0732">Signal</keyword>
<dbReference type="Gene3D" id="3.40.50.1980">
    <property type="entry name" value="Nitrogenase molybdenum iron protein domain"/>
    <property type="match status" value="3"/>
</dbReference>
<evidence type="ECO:0000256" key="4">
    <source>
        <dbReference type="ARBA" id="ARBA00022729"/>
    </source>
</evidence>
<keyword evidence="7" id="KW-1185">Reference proteome</keyword>
<organism evidence="6 7">
    <name type="scientific">Boudabousia liubingyangii</name>
    <dbReference type="NCBI Taxonomy" id="1921764"/>
    <lineage>
        <taxon>Bacteria</taxon>
        <taxon>Bacillati</taxon>
        <taxon>Actinomycetota</taxon>
        <taxon>Actinomycetes</taxon>
        <taxon>Actinomycetales</taxon>
        <taxon>Actinomycetaceae</taxon>
        <taxon>Boudabousia</taxon>
    </lineage>
</organism>
<accession>A0A1Q5PKC4</accession>
<dbReference type="SUPFAM" id="SSF53807">
    <property type="entry name" value="Helical backbone' metal receptor"/>
    <property type="match status" value="1"/>
</dbReference>
<dbReference type="GO" id="GO:0030001">
    <property type="term" value="P:metal ion transport"/>
    <property type="evidence" value="ECO:0007669"/>
    <property type="project" value="InterPro"/>
</dbReference>
<protein>
    <submittedName>
        <fullName evidence="6">Anchored repeat ABC transporter, substrate-binding protein</fullName>
    </submittedName>
</protein>